<feature type="domain" description="GST N-terminal" evidence="6">
    <location>
        <begin position="2"/>
        <end position="83"/>
    </location>
</feature>
<reference evidence="8 9" key="1">
    <citation type="journal article" date="2019" name="Sci. Rep.">
        <title>Orb-weaving spider Araneus ventricosus genome elucidates the spidroin gene catalogue.</title>
        <authorList>
            <person name="Kono N."/>
            <person name="Nakamura H."/>
            <person name="Ohtoshi R."/>
            <person name="Moran D.A.P."/>
            <person name="Shinohara A."/>
            <person name="Yoshida Y."/>
            <person name="Fujiwara M."/>
            <person name="Mori M."/>
            <person name="Tomita M."/>
            <person name="Arakawa K."/>
        </authorList>
    </citation>
    <scope>NUCLEOTIDE SEQUENCE [LARGE SCALE GENOMIC DNA]</scope>
</reference>
<dbReference type="InterPro" id="IPR004046">
    <property type="entry name" value="GST_C"/>
</dbReference>
<sequence>MGKPILGYWDLRGLAEPIRFLLHYKKVDFEDKRYAFDKDSWQKDKFNLGLDFPNLPYYMDGDVKITQSTAILRYVARKYGLDGKDEKQKLRVSVAEQQIVDLRWGLIMLVIRPDYSESTKAEFIKKIPDMLKLWENFIGDRKFLTGDDITYVDFMAYDAFDFYRLFHAEALDDFPKLKAFQNRIKSLPELQEYLNSSTYKKWPIFGPMAKFGGGGDPPKHL</sequence>
<evidence type="ECO:0000313" key="9">
    <source>
        <dbReference type="Proteomes" id="UP000499080"/>
    </source>
</evidence>
<comment type="caution">
    <text evidence="8">The sequence shown here is derived from an EMBL/GenBank/DDBJ whole genome shotgun (WGS) entry which is preliminary data.</text>
</comment>
<dbReference type="SUPFAM" id="SSF52833">
    <property type="entry name" value="Thioredoxin-like"/>
    <property type="match status" value="1"/>
</dbReference>
<gene>
    <name evidence="8" type="primary">Gstm1_11</name>
    <name evidence="8" type="ORF">AVEN_27024_1</name>
</gene>
<dbReference type="PROSITE" id="PS50405">
    <property type="entry name" value="GST_CTER"/>
    <property type="match status" value="1"/>
</dbReference>
<dbReference type="Pfam" id="PF02798">
    <property type="entry name" value="GST_N"/>
    <property type="match status" value="1"/>
</dbReference>
<name>A0A4Y2UNB6_ARAVE</name>
<dbReference type="AlphaFoldDB" id="A0A4Y2UNB6"/>
<evidence type="ECO:0000259" key="7">
    <source>
        <dbReference type="PROSITE" id="PS50405"/>
    </source>
</evidence>
<dbReference type="SUPFAM" id="SSF47616">
    <property type="entry name" value="GST C-terminal domain-like"/>
    <property type="match status" value="1"/>
</dbReference>
<evidence type="ECO:0000256" key="1">
    <source>
        <dbReference type="ARBA" id="ARBA00003701"/>
    </source>
</evidence>
<dbReference type="InterPro" id="IPR036282">
    <property type="entry name" value="Glutathione-S-Trfase_C_sf"/>
</dbReference>
<accession>A0A4Y2UNB6</accession>
<comment type="similarity">
    <text evidence="2">Belongs to the GST superfamily. Mu family.</text>
</comment>
<dbReference type="PANTHER" id="PTHR11571">
    <property type="entry name" value="GLUTATHIONE S-TRANSFERASE"/>
    <property type="match status" value="1"/>
</dbReference>
<dbReference type="OrthoDB" id="4951845at2759"/>
<dbReference type="PROSITE" id="PS50404">
    <property type="entry name" value="GST_NTER"/>
    <property type="match status" value="1"/>
</dbReference>
<dbReference type="InterPro" id="IPR010987">
    <property type="entry name" value="Glutathione-S-Trfase_C-like"/>
</dbReference>
<comment type="function">
    <text evidence="1">Conjugation of reduced glutathione to a wide number of exogenous and endogenous hydrophobic electrophiles.</text>
</comment>
<dbReference type="CDD" id="cd03075">
    <property type="entry name" value="GST_N_Mu"/>
    <property type="match status" value="1"/>
</dbReference>
<dbReference type="SFLD" id="SFLDS00019">
    <property type="entry name" value="Glutathione_Transferase_(cytos"/>
    <property type="match status" value="1"/>
</dbReference>
<feature type="domain" description="GST C-terminal" evidence="7">
    <location>
        <begin position="85"/>
        <end position="204"/>
    </location>
</feature>
<proteinExistence type="inferred from homology"/>
<comment type="catalytic activity">
    <reaction evidence="5">
        <text>RX + glutathione = an S-substituted glutathione + a halide anion + H(+)</text>
        <dbReference type="Rhea" id="RHEA:16437"/>
        <dbReference type="ChEBI" id="CHEBI:15378"/>
        <dbReference type="ChEBI" id="CHEBI:16042"/>
        <dbReference type="ChEBI" id="CHEBI:17792"/>
        <dbReference type="ChEBI" id="CHEBI:57925"/>
        <dbReference type="ChEBI" id="CHEBI:90779"/>
        <dbReference type="EC" id="2.5.1.18"/>
    </reaction>
</comment>
<dbReference type="InterPro" id="IPR050213">
    <property type="entry name" value="GST_superfamily"/>
</dbReference>
<dbReference type="SFLD" id="SFLDG00363">
    <property type="entry name" value="AMPS_(cytGST):_Alpha-__Mu-__Pi"/>
    <property type="match status" value="1"/>
</dbReference>
<protein>
    <recommendedName>
        <fullName evidence="3">glutathione transferase</fullName>
        <ecNumber evidence="3">2.5.1.18</ecNumber>
    </recommendedName>
</protein>
<dbReference type="EC" id="2.5.1.18" evidence="3"/>
<keyword evidence="4 8" id="KW-0808">Transferase</keyword>
<dbReference type="GO" id="GO:0006749">
    <property type="term" value="P:glutathione metabolic process"/>
    <property type="evidence" value="ECO:0007669"/>
    <property type="project" value="TreeGrafter"/>
</dbReference>
<evidence type="ECO:0000256" key="3">
    <source>
        <dbReference type="ARBA" id="ARBA00012452"/>
    </source>
</evidence>
<dbReference type="InterPro" id="IPR036249">
    <property type="entry name" value="Thioredoxin-like_sf"/>
</dbReference>
<keyword evidence="9" id="KW-1185">Reference proteome</keyword>
<dbReference type="Pfam" id="PF14497">
    <property type="entry name" value="GST_C_3"/>
    <property type="match status" value="1"/>
</dbReference>
<dbReference type="InterPro" id="IPR040079">
    <property type="entry name" value="Glutathione_S-Trfase"/>
</dbReference>
<evidence type="ECO:0000256" key="5">
    <source>
        <dbReference type="ARBA" id="ARBA00047960"/>
    </source>
</evidence>
<dbReference type="FunFam" id="1.20.1050.10:FF:000003">
    <property type="entry name" value="Glutathione S-transferase 2"/>
    <property type="match status" value="1"/>
</dbReference>
<dbReference type="EMBL" id="BGPR01037460">
    <property type="protein sequence ID" value="GBO13050.1"/>
    <property type="molecule type" value="Genomic_DNA"/>
</dbReference>
<organism evidence="8 9">
    <name type="scientific">Araneus ventricosus</name>
    <name type="common">Orbweaver spider</name>
    <name type="synonym">Epeira ventricosa</name>
    <dbReference type="NCBI Taxonomy" id="182803"/>
    <lineage>
        <taxon>Eukaryota</taxon>
        <taxon>Metazoa</taxon>
        <taxon>Ecdysozoa</taxon>
        <taxon>Arthropoda</taxon>
        <taxon>Chelicerata</taxon>
        <taxon>Arachnida</taxon>
        <taxon>Araneae</taxon>
        <taxon>Araneomorphae</taxon>
        <taxon>Entelegynae</taxon>
        <taxon>Araneoidea</taxon>
        <taxon>Araneidae</taxon>
        <taxon>Araneus</taxon>
    </lineage>
</organism>
<evidence type="ECO:0000313" key="8">
    <source>
        <dbReference type="EMBL" id="GBO13050.1"/>
    </source>
</evidence>
<dbReference type="PANTHER" id="PTHR11571:SF222">
    <property type="entry name" value="GLUTATHIONE TRANSFERASE"/>
    <property type="match status" value="1"/>
</dbReference>
<dbReference type="Gene3D" id="1.20.1050.130">
    <property type="match status" value="1"/>
</dbReference>
<evidence type="ECO:0000256" key="2">
    <source>
        <dbReference type="ARBA" id="ARBA00005861"/>
    </source>
</evidence>
<evidence type="ECO:0000256" key="4">
    <source>
        <dbReference type="ARBA" id="ARBA00022679"/>
    </source>
</evidence>
<dbReference type="Proteomes" id="UP000499080">
    <property type="component" value="Unassembled WGS sequence"/>
</dbReference>
<dbReference type="GO" id="GO:0004364">
    <property type="term" value="F:glutathione transferase activity"/>
    <property type="evidence" value="ECO:0007669"/>
    <property type="project" value="UniProtKB-EC"/>
</dbReference>
<dbReference type="InterPro" id="IPR004045">
    <property type="entry name" value="Glutathione_S-Trfase_N"/>
</dbReference>
<evidence type="ECO:0000259" key="6">
    <source>
        <dbReference type="PROSITE" id="PS50404"/>
    </source>
</evidence>
<dbReference type="SFLD" id="SFLDG01205">
    <property type="entry name" value="AMPS.1"/>
    <property type="match status" value="1"/>
</dbReference>